<dbReference type="FunFam" id="1.10.1000.11:FF:000003">
    <property type="entry name" value="Brefeldin A-inhibited guanine nucleotide-exchange protein 1"/>
    <property type="match status" value="1"/>
</dbReference>
<dbReference type="SUPFAM" id="SSF48371">
    <property type="entry name" value="ARM repeat"/>
    <property type="match status" value="1"/>
</dbReference>
<keyword evidence="9" id="KW-1185">Reference proteome</keyword>
<name>A0A4R0RNZ9_9APHY</name>
<feature type="region of interest" description="Disordered" evidence="6">
    <location>
        <begin position="1"/>
        <end position="202"/>
    </location>
</feature>
<feature type="compositionally biased region" description="Basic and acidic residues" evidence="6">
    <location>
        <begin position="48"/>
        <end position="62"/>
    </location>
</feature>
<dbReference type="InterPro" id="IPR000904">
    <property type="entry name" value="Sec7_dom"/>
</dbReference>
<dbReference type="Pfam" id="PF01369">
    <property type="entry name" value="Sec7"/>
    <property type="match status" value="1"/>
</dbReference>
<dbReference type="GO" id="GO:0015031">
    <property type="term" value="P:protein transport"/>
    <property type="evidence" value="ECO:0007669"/>
    <property type="project" value="UniProtKB-KW"/>
</dbReference>
<evidence type="ECO:0000256" key="4">
    <source>
        <dbReference type="ARBA" id="ARBA00023136"/>
    </source>
</evidence>
<dbReference type="InterPro" id="IPR016024">
    <property type="entry name" value="ARM-type_fold"/>
</dbReference>
<organism evidence="8 9">
    <name type="scientific">Steccherinum ochraceum</name>
    <dbReference type="NCBI Taxonomy" id="92696"/>
    <lineage>
        <taxon>Eukaryota</taxon>
        <taxon>Fungi</taxon>
        <taxon>Dikarya</taxon>
        <taxon>Basidiomycota</taxon>
        <taxon>Agaricomycotina</taxon>
        <taxon>Agaricomycetes</taxon>
        <taxon>Polyporales</taxon>
        <taxon>Steccherinaceae</taxon>
        <taxon>Steccherinum</taxon>
    </lineage>
</organism>
<reference evidence="8 9" key="1">
    <citation type="submission" date="2018-11" db="EMBL/GenBank/DDBJ databases">
        <title>Genome assembly of Steccherinum ochraceum LE-BIN_3174, the white-rot fungus of the Steccherinaceae family (The Residual Polyporoid clade, Polyporales, Basidiomycota).</title>
        <authorList>
            <person name="Fedorova T.V."/>
            <person name="Glazunova O.A."/>
            <person name="Landesman E.O."/>
            <person name="Moiseenko K.V."/>
            <person name="Psurtseva N.V."/>
            <person name="Savinova O.S."/>
            <person name="Shakhova N.V."/>
            <person name="Tyazhelova T.V."/>
            <person name="Vasina D.V."/>
        </authorList>
    </citation>
    <scope>NUCLEOTIDE SEQUENCE [LARGE SCALE GENOMIC DNA]</scope>
    <source>
        <strain evidence="8 9">LE-BIN_3174</strain>
    </source>
</reference>
<feature type="region of interest" description="Disordered" evidence="6">
    <location>
        <begin position="298"/>
        <end position="318"/>
    </location>
</feature>
<dbReference type="Proteomes" id="UP000292702">
    <property type="component" value="Unassembled WGS sequence"/>
</dbReference>
<dbReference type="InterPro" id="IPR023394">
    <property type="entry name" value="Sec7_C_sf"/>
</dbReference>
<dbReference type="Pfam" id="PF16213">
    <property type="entry name" value="DCB"/>
    <property type="match status" value="1"/>
</dbReference>
<dbReference type="Gene3D" id="1.10.220.20">
    <property type="match status" value="1"/>
</dbReference>
<evidence type="ECO:0000256" key="1">
    <source>
        <dbReference type="ARBA" id="ARBA00022448"/>
    </source>
</evidence>
<dbReference type="InterPro" id="IPR046455">
    <property type="entry name" value="Sec7/BIG1-like_C"/>
</dbReference>
<dbReference type="Pfam" id="PF20252">
    <property type="entry name" value="BIG2_C"/>
    <property type="match status" value="1"/>
</dbReference>
<accession>A0A4R0RNZ9</accession>
<feature type="compositionally biased region" description="Basic and acidic residues" evidence="6">
    <location>
        <begin position="160"/>
        <end position="184"/>
    </location>
</feature>
<evidence type="ECO:0000259" key="7">
    <source>
        <dbReference type="PROSITE" id="PS50190"/>
    </source>
</evidence>
<gene>
    <name evidence="8" type="primary">SEC7</name>
    <name evidence="8" type="ORF">EIP91_003482</name>
</gene>
<sequence>MTADVVHLHTPMDPPDLEQAASIPLPVSPHPNGLASPSSAEHPPMEPFLRDPVNENQARAREIEDEVEGESSSEDQSRLASEHVQPGTNGTSSSTVQQQQADAPSEQLATAVERRPETQEPPPESLASTSSQPPTPPAKSRELADTPPPRRESNPATYPIRKDSLHPKTNGRSRDSIDSVDSRRGNGRPSIPSRPSSAMAHRRSLTISKGRTVSVVLISSALETIAASKEARRSTPLKDSVQRALEMVKSGEGGDRPREIFEPLRLACETRNEKLMIASLDCISKLISYSFFVEATEQQQMASPPPSPGPNSRNSFSGPPPSLSLVDLVVNTITSCHAESTPDAVSLQIVKALLSIVLSPTILVHQSSLLKAVRTVYNVFLLSTDPVNQTVAQGGLTQMVNHVFSRCKLGPPPLSRSDSSATLASSKAGEPEQGSGRESLASSSPQSLPLPPLTPPSAPRSVEESTEDSEATSATLADGASAASAASSKGFRQASDNESAGPSVNGHSEEPTSDPTHPPSEPSDTAASEIHDDEHEQEHAPTREMSMNDLFIKDAFLVFRALCKLTMKPLNSERQVERDLKSHAMRSKLLSLHLVLTILNNHMPIFVSPSAIIYSSSSRDATSFVQAINQYLCLCLSRNAVSPVPQVFEISVEIFWQVLSGMRTKLKKEIEVLLHEIFIPILEMKTSTLKQKAVILSMLQRLCQDPQALVEIYLNYDCDSEAVDNIYEHLINILSKMSTVAASPTGPRSSNEPTSPSVTPTTKSHSNNVPPSLSTNALAVPHSLDQATMALSDQQLKRQGLECLVAILKSLVVWGTASTAPAGPESSIEPAHRSQNGEDIRQDAFTPDPSLDRLSQSDSARTQTPDVVDDPGKFESAKQKKTTLLEGIKKFNFKPKRGIQFFLETGFIPSKSPTDIAKFLLETDGLNKTMIGEYLGEGDEENIAIMHAFVDLLDLTNQPFVDALRNFLQAFRLPGEAQKIDRYMLKFAERYIAGNPNAPFANADTAYVLAYSTILLNTDAHNPVIKHRMTRTDFMKNNRGINDGADLPEDMLGAIFEEIVNNEIRMKDEVDAAPIPTTPGPGIASAFANVGRDLQKEAYVMQSNNMANKTEALFRTLMRSQRKGSKGNEQFFSASHFIHVKPMFEVAWIAFLAGLSGPLQATDDLEIVELCLDGFRNAIRIVCFFDLELERNAFVTTLAKFTFLNNLGEMKAKNMEAIKTLLDVAVQEGNNLKGSWREVLQCVSQLEHMQLISSGVDVQEGKKGRVRKPPTEELANESRSTHITVAADMVFSLSHYLSGTAIVDFVRALCDVSWEEIQSSGLSQHPRLFSLQKLVEISYYNMSRIRLEWSSLWDIIGEHFNQVCCHNNPHVGFFALDALRQLAMRFLEKEELAHFKFQKDFLKPFEYTMLHNSNPEIRDMVLQCLHQMVQARVGNMRSGWRTMFGVFSAASKVPTERIANSAFEIVTRLNKEHFPSIVRHGAFADLTVCITDFCKVTKYQKISLLAIAMLRGVIPVMLQCPDCGFNTPEGERGAHADDPMIKFWFPVLFGFYDVIMNGEDLEVRRLALDSLFTTLKTYGKSYPVDFWDTVCQELLFPIFAVLKSSQDLSRFSTQEDMSVWLSTTMIQALRNLIDLYTFYFETLERFLDGLLDLLCVCICQENDTLARIGTSCLQQLLESNVKKLSPARWERVATTFVKLFRTTTPHQLFDESLRVEIDGNPDLPDPASENGETILPAPLTPNNGDQPKAGTKVSLNDRRRIFRQIIVKCVLQLLLIETTNDLLRNDEVYNTIPPEHLLRLMGVLDHSYQFARMFNDDKELRTGLWKVGFMKHLPNLLKQESSSASTLVHVLLRMYYDTRAEHQAARPQVADRLLPLGLGVFQDFTKLRVDTQAKNIAAWTPVVAEILQGFVRFDDKAFTRYLPAIYPLATELLARDIAPEIRIGLRDYFMRVGYNQGLIERIERS</sequence>
<dbReference type="CDD" id="cd00171">
    <property type="entry name" value="Sec7"/>
    <property type="match status" value="1"/>
</dbReference>
<feature type="compositionally biased region" description="Polar residues" evidence="6">
    <location>
        <begin position="494"/>
        <end position="506"/>
    </location>
</feature>
<dbReference type="PANTHER" id="PTHR10663:SF375">
    <property type="entry name" value="LD29171P"/>
    <property type="match status" value="1"/>
</dbReference>
<dbReference type="SMART" id="SM00222">
    <property type="entry name" value="Sec7"/>
    <property type="match status" value="1"/>
</dbReference>
<evidence type="ECO:0000313" key="8">
    <source>
        <dbReference type="EMBL" id="TCD70401.1"/>
    </source>
</evidence>
<comment type="caution">
    <text evidence="8">The sequence shown here is derived from an EMBL/GenBank/DDBJ whole genome shotgun (WGS) entry which is preliminary data.</text>
</comment>
<comment type="subcellular location">
    <subcellularLocation>
        <location evidence="5">Cytoplasmic vesicle</location>
        <location evidence="5">COPI-coated vesicle membrane</location>
    </subcellularLocation>
</comment>
<dbReference type="OrthoDB" id="18431at2759"/>
<feature type="compositionally biased region" description="Polar residues" evidence="6">
    <location>
        <begin position="853"/>
        <end position="865"/>
    </location>
</feature>
<feature type="compositionally biased region" description="Low complexity" evidence="6">
    <location>
        <begin position="749"/>
        <end position="766"/>
    </location>
</feature>
<evidence type="ECO:0000256" key="6">
    <source>
        <dbReference type="SAM" id="MobiDB-lite"/>
    </source>
</evidence>
<dbReference type="GO" id="GO:0030663">
    <property type="term" value="C:COPI-coated vesicle membrane"/>
    <property type="evidence" value="ECO:0007669"/>
    <property type="project" value="UniProtKB-SubCell"/>
</dbReference>
<protein>
    <submittedName>
        <fullName evidence="8">Guanine nucleotide exchange protein for ADP-robosylation factor</fullName>
    </submittedName>
</protein>
<dbReference type="GO" id="GO:0005085">
    <property type="term" value="F:guanyl-nucleotide exchange factor activity"/>
    <property type="evidence" value="ECO:0007669"/>
    <property type="project" value="InterPro"/>
</dbReference>
<feature type="compositionally biased region" description="Polar residues" evidence="6">
    <location>
        <begin position="767"/>
        <end position="776"/>
    </location>
</feature>
<proteinExistence type="predicted"/>
<dbReference type="Gene3D" id="1.10.1000.11">
    <property type="entry name" value="Arf Nucleotide-binding Site Opener,domain 2"/>
    <property type="match status" value="1"/>
</dbReference>
<dbReference type="STRING" id="92696.A0A4R0RNZ9"/>
<evidence type="ECO:0000256" key="2">
    <source>
        <dbReference type="ARBA" id="ARBA00022490"/>
    </source>
</evidence>
<dbReference type="SUPFAM" id="SSF48425">
    <property type="entry name" value="Sec7 domain"/>
    <property type="match status" value="1"/>
</dbReference>
<dbReference type="Pfam" id="PF09324">
    <property type="entry name" value="Sec7-like_HDS"/>
    <property type="match status" value="1"/>
</dbReference>
<feature type="compositionally biased region" description="Basic and acidic residues" evidence="6">
    <location>
        <begin position="529"/>
        <end position="542"/>
    </location>
</feature>
<feature type="region of interest" description="Disordered" evidence="6">
    <location>
        <begin position="742"/>
        <end position="776"/>
    </location>
</feature>
<keyword evidence="3" id="KW-0653">Protein transport</keyword>
<feature type="domain" description="SEC7" evidence="7">
    <location>
        <begin position="873"/>
        <end position="1062"/>
    </location>
</feature>
<evidence type="ECO:0000256" key="3">
    <source>
        <dbReference type="ARBA" id="ARBA00022927"/>
    </source>
</evidence>
<feature type="compositionally biased region" description="Low complexity" evidence="6">
    <location>
        <begin position="415"/>
        <end position="428"/>
    </location>
</feature>
<feature type="region of interest" description="Disordered" evidence="6">
    <location>
        <begin position="1721"/>
        <end position="1749"/>
    </location>
</feature>
<feature type="compositionally biased region" description="Pro residues" evidence="6">
    <location>
        <begin position="448"/>
        <end position="458"/>
    </location>
</feature>
<feature type="compositionally biased region" description="Basic and acidic residues" evidence="6">
    <location>
        <begin position="830"/>
        <end position="842"/>
    </location>
</feature>
<feature type="compositionally biased region" description="Polar residues" evidence="6">
    <location>
        <begin position="86"/>
        <end position="102"/>
    </location>
</feature>
<evidence type="ECO:0000256" key="5">
    <source>
        <dbReference type="ARBA" id="ARBA00060451"/>
    </source>
</evidence>
<dbReference type="PROSITE" id="PS50190">
    <property type="entry name" value="SEC7"/>
    <property type="match status" value="1"/>
</dbReference>
<dbReference type="InterPro" id="IPR035999">
    <property type="entry name" value="Sec7_dom_sf"/>
</dbReference>
<keyword evidence="1" id="KW-0813">Transport</keyword>
<dbReference type="GO" id="GO:0032012">
    <property type="term" value="P:regulation of ARF protein signal transduction"/>
    <property type="evidence" value="ECO:0007669"/>
    <property type="project" value="InterPro"/>
</dbReference>
<feature type="compositionally biased region" description="Acidic residues" evidence="6">
    <location>
        <begin position="63"/>
        <end position="73"/>
    </location>
</feature>
<keyword evidence="2" id="KW-0963">Cytoplasm</keyword>
<dbReference type="FunFam" id="1.10.220.20:FF:000002">
    <property type="entry name" value="Brefeldin A-inhibited guanine nucleotide-exchange protein 1"/>
    <property type="match status" value="1"/>
</dbReference>
<feature type="region of interest" description="Disordered" evidence="6">
    <location>
        <begin position="411"/>
        <end position="545"/>
    </location>
</feature>
<dbReference type="InterPro" id="IPR032629">
    <property type="entry name" value="DCB_dom"/>
</dbReference>
<dbReference type="EMBL" id="RWJN01000021">
    <property type="protein sequence ID" value="TCD70401.1"/>
    <property type="molecule type" value="Genomic_DNA"/>
</dbReference>
<dbReference type="InterPro" id="IPR032691">
    <property type="entry name" value="Mon2/Sec7/BIG1-like_HUS"/>
</dbReference>
<dbReference type="InterPro" id="IPR015403">
    <property type="entry name" value="Mon2/Sec7/BIG1-like_HDS"/>
</dbReference>
<feature type="region of interest" description="Disordered" evidence="6">
    <location>
        <begin position="819"/>
        <end position="873"/>
    </location>
</feature>
<keyword evidence="4" id="KW-0472">Membrane</keyword>
<feature type="compositionally biased region" description="Basic and acidic residues" evidence="6">
    <location>
        <begin position="139"/>
        <end position="153"/>
    </location>
</feature>
<evidence type="ECO:0000313" key="9">
    <source>
        <dbReference type="Proteomes" id="UP000292702"/>
    </source>
</evidence>
<dbReference type="PANTHER" id="PTHR10663">
    <property type="entry name" value="GUANYL-NUCLEOTIDE EXCHANGE FACTOR"/>
    <property type="match status" value="1"/>
</dbReference>
<dbReference type="Pfam" id="PF12783">
    <property type="entry name" value="Sec7-like_HUS"/>
    <property type="match status" value="1"/>
</dbReference>
<feature type="compositionally biased region" description="Low complexity" evidence="6">
    <location>
        <begin position="471"/>
        <end position="488"/>
    </location>
</feature>